<dbReference type="EMBL" id="JBHSIT010000017">
    <property type="protein sequence ID" value="MFC4913426.1"/>
    <property type="molecule type" value="Genomic_DNA"/>
</dbReference>
<evidence type="ECO:0000313" key="2">
    <source>
        <dbReference type="EMBL" id="MFC4913426.1"/>
    </source>
</evidence>
<name>A0ABV9UAF9_9ACTN</name>
<dbReference type="InterPro" id="IPR007278">
    <property type="entry name" value="DUF397"/>
</dbReference>
<evidence type="ECO:0000313" key="3">
    <source>
        <dbReference type="Proteomes" id="UP001595872"/>
    </source>
</evidence>
<organism evidence="2 3">
    <name type="scientific">Actinomadura gamaensis</name>
    <dbReference type="NCBI Taxonomy" id="1763541"/>
    <lineage>
        <taxon>Bacteria</taxon>
        <taxon>Bacillati</taxon>
        <taxon>Actinomycetota</taxon>
        <taxon>Actinomycetes</taxon>
        <taxon>Streptosporangiales</taxon>
        <taxon>Thermomonosporaceae</taxon>
        <taxon>Actinomadura</taxon>
    </lineage>
</organism>
<keyword evidence="3" id="KW-1185">Reference proteome</keyword>
<dbReference type="RefSeq" id="WP_378264337.1">
    <property type="nucleotide sequence ID" value="NZ_JBHSIT010000017.1"/>
</dbReference>
<comment type="caution">
    <text evidence="2">The sequence shown here is derived from an EMBL/GenBank/DDBJ whole genome shotgun (WGS) entry which is preliminary data.</text>
</comment>
<accession>A0ABV9UAF9</accession>
<dbReference type="Pfam" id="PF04149">
    <property type="entry name" value="DUF397"/>
    <property type="match status" value="1"/>
</dbReference>
<gene>
    <name evidence="2" type="ORF">ACFPCY_39435</name>
</gene>
<proteinExistence type="predicted"/>
<evidence type="ECO:0000259" key="1">
    <source>
        <dbReference type="Pfam" id="PF04149"/>
    </source>
</evidence>
<reference evidence="3" key="1">
    <citation type="journal article" date="2019" name="Int. J. Syst. Evol. Microbiol.">
        <title>The Global Catalogue of Microorganisms (GCM) 10K type strain sequencing project: providing services to taxonomists for standard genome sequencing and annotation.</title>
        <authorList>
            <consortium name="The Broad Institute Genomics Platform"/>
            <consortium name="The Broad Institute Genome Sequencing Center for Infectious Disease"/>
            <person name="Wu L."/>
            <person name="Ma J."/>
        </authorList>
    </citation>
    <scope>NUCLEOTIDE SEQUENCE [LARGE SCALE GENOMIC DNA]</scope>
    <source>
        <strain evidence="3">KLKA75</strain>
    </source>
</reference>
<feature type="domain" description="DUF397" evidence="1">
    <location>
        <begin position="6"/>
        <end position="57"/>
    </location>
</feature>
<protein>
    <submittedName>
        <fullName evidence="2">DUF397 domain-containing protein</fullName>
    </submittedName>
</protein>
<dbReference type="Proteomes" id="UP001595872">
    <property type="component" value="Unassembled WGS sequence"/>
</dbReference>
<sequence>MTDQPVWRKAKASGPEQGACIELADLANVVGLRDSKAPEMGHLNLSRSALAELLGRVNETSRE</sequence>